<organism evidence="1">
    <name type="scientific">marine sediment metagenome</name>
    <dbReference type="NCBI Taxonomy" id="412755"/>
    <lineage>
        <taxon>unclassified sequences</taxon>
        <taxon>metagenomes</taxon>
        <taxon>ecological metagenomes</taxon>
    </lineage>
</organism>
<gene>
    <name evidence="1" type="ORF">S03H2_06295</name>
</gene>
<sequence length="156" mass="18523">MYQQKSEYKVEIKLANRVEVNKNLIPKNTSEKDKLFNLRNNPDILISFKNSLTESKLPIFFSEIIFTRLGLFSSHSIEGLIDREKQSGRKSNKKHVQFRGVIEKKDMEYYQKVSQISLSNMKKLISNSNLFSLVEKHHYEHEKYKQDGNYKKSLRY</sequence>
<reference evidence="1" key="1">
    <citation type="journal article" date="2014" name="Front. Microbiol.">
        <title>High frequency of phylogenetically diverse reductive dehalogenase-homologous genes in deep subseafloor sedimentary metagenomes.</title>
        <authorList>
            <person name="Kawai M."/>
            <person name="Futagami T."/>
            <person name="Toyoda A."/>
            <person name="Takaki Y."/>
            <person name="Nishi S."/>
            <person name="Hori S."/>
            <person name="Arai W."/>
            <person name="Tsubouchi T."/>
            <person name="Morono Y."/>
            <person name="Uchiyama I."/>
            <person name="Ito T."/>
            <person name="Fujiyama A."/>
            <person name="Inagaki F."/>
            <person name="Takami H."/>
        </authorList>
    </citation>
    <scope>NUCLEOTIDE SEQUENCE</scope>
    <source>
        <strain evidence="1">Expedition CK06-06</strain>
    </source>
</reference>
<dbReference type="AlphaFoldDB" id="X1EBL6"/>
<dbReference type="EMBL" id="BARU01002733">
    <property type="protein sequence ID" value="GAH30681.1"/>
    <property type="molecule type" value="Genomic_DNA"/>
</dbReference>
<name>X1EBL6_9ZZZZ</name>
<proteinExistence type="predicted"/>
<evidence type="ECO:0000313" key="1">
    <source>
        <dbReference type="EMBL" id="GAH30681.1"/>
    </source>
</evidence>
<accession>X1EBL6</accession>
<protein>
    <submittedName>
        <fullName evidence="1">Uncharacterized protein</fullName>
    </submittedName>
</protein>
<comment type="caution">
    <text evidence="1">The sequence shown here is derived from an EMBL/GenBank/DDBJ whole genome shotgun (WGS) entry which is preliminary data.</text>
</comment>